<dbReference type="PROSITE" id="PS51257">
    <property type="entry name" value="PROKAR_LIPOPROTEIN"/>
    <property type="match status" value="1"/>
</dbReference>
<dbReference type="FunCoup" id="A0A6I9SD36">
    <property type="interactions" value="1389"/>
</dbReference>
<feature type="transmembrane region" description="Helical" evidence="3">
    <location>
        <begin position="290"/>
        <end position="312"/>
    </location>
</feature>
<keyword evidence="4" id="KW-1185">Reference proteome</keyword>
<keyword evidence="3" id="KW-0472">Membrane</keyword>
<sequence>MGTRYGIGAMHPPLLSLLQSCPLSPKISANTNPNSPRRANSATSFPIAVSIPLRPLLQPRCSAGDGEGTEEQQPSRAKDVLSGMVGDRVEELLRREENRALLDGLEEASRRVDRAREALADIERQEAEALRAKEYIRQLESRESEIAESQRDLLEARAMVEEAQHSLSSNIDENNSGDILAEETDKDVERLESLKAASISSVVGMLASLPISLYQATSFPQLLLHLATVFISCALFGVTFRYAVRRDLDNIQLKTGAPAAFGFVKGLAALEAGKPLELNNDSFIAYSMDGAVYVLENIFIFLSAAIALDFCFKMRLLSPFPIRK</sequence>
<evidence type="ECO:0000256" key="1">
    <source>
        <dbReference type="SAM" id="Coils"/>
    </source>
</evidence>
<organism evidence="4 5">
    <name type="scientific">Elaeis guineensis var. tenera</name>
    <name type="common">Oil palm</name>
    <dbReference type="NCBI Taxonomy" id="51953"/>
    <lineage>
        <taxon>Eukaryota</taxon>
        <taxon>Viridiplantae</taxon>
        <taxon>Streptophyta</taxon>
        <taxon>Embryophyta</taxon>
        <taxon>Tracheophyta</taxon>
        <taxon>Spermatophyta</taxon>
        <taxon>Magnoliopsida</taxon>
        <taxon>Liliopsida</taxon>
        <taxon>Arecaceae</taxon>
        <taxon>Arecoideae</taxon>
        <taxon>Cocoseae</taxon>
        <taxon>Elaeidinae</taxon>
        <taxon>Elaeis</taxon>
    </lineage>
</organism>
<evidence type="ECO:0000256" key="2">
    <source>
        <dbReference type="SAM" id="MobiDB-lite"/>
    </source>
</evidence>
<evidence type="ECO:0000256" key="3">
    <source>
        <dbReference type="SAM" id="Phobius"/>
    </source>
</evidence>
<evidence type="ECO:0000313" key="5">
    <source>
        <dbReference type="RefSeq" id="XP_010941028.1"/>
    </source>
</evidence>
<feature type="region of interest" description="Disordered" evidence="2">
    <location>
        <begin position="58"/>
        <end position="79"/>
    </location>
</feature>
<reference evidence="5" key="1">
    <citation type="submission" date="2025-08" db="UniProtKB">
        <authorList>
            <consortium name="RefSeq"/>
        </authorList>
    </citation>
    <scope>IDENTIFICATION</scope>
</reference>
<dbReference type="PANTHER" id="PTHR36383:SF1">
    <property type="entry name" value="PROTEIN, PUTATIVE-RELATED"/>
    <property type="match status" value="1"/>
</dbReference>
<keyword evidence="3" id="KW-1133">Transmembrane helix</keyword>
<evidence type="ECO:0000313" key="4">
    <source>
        <dbReference type="Proteomes" id="UP000504607"/>
    </source>
</evidence>
<dbReference type="Proteomes" id="UP000504607">
    <property type="component" value="Chromosome 16"/>
</dbReference>
<feature type="transmembrane region" description="Helical" evidence="3">
    <location>
        <begin position="222"/>
        <end position="244"/>
    </location>
</feature>
<dbReference type="InParanoid" id="A0A6I9SD36"/>
<dbReference type="OrthoDB" id="198474at2759"/>
<dbReference type="AlphaFoldDB" id="A0A6I9SD36"/>
<keyword evidence="1" id="KW-0175">Coiled coil</keyword>
<dbReference type="RefSeq" id="XP_010941028.1">
    <property type="nucleotide sequence ID" value="XM_010942726.3"/>
</dbReference>
<gene>
    <name evidence="5" type="primary">LOC105059435</name>
</gene>
<keyword evidence="3" id="KW-0812">Transmembrane</keyword>
<dbReference type="PANTHER" id="PTHR36383">
    <property type="entry name" value="OS09G0529350 PROTEIN"/>
    <property type="match status" value="1"/>
</dbReference>
<dbReference type="GeneID" id="105059435"/>
<name>A0A6I9SD36_ELAGV</name>
<dbReference type="KEGG" id="egu:105059435"/>
<accession>A0A6I9SD36</accession>
<protein>
    <submittedName>
        <fullName evidence="5">Uncharacterized protein LOC105059435</fullName>
    </submittedName>
</protein>
<proteinExistence type="predicted"/>
<feature type="coiled-coil region" evidence="1">
    <location>
        <begin position="98"/>
        <end position="166"/>
    </location>
</feature>